<evidence type="ECO:0000256" key="1">
    <source>
        <dbReference type="SAM" id="MobiDB-lite"/>
    </source>
</evidence>
<name>A0AAW1LNV9_POPJA</name>
<dbReference type="PANTHER" id="PTHR10773:SF19">
    <property type="match status" value="1"/>
</dbReference>
<sequence length="221" mass="25993">MQWIERRHVILSSCDKLDVKRRRGKNSDSERRSLSIRYYLKDASDIRHEVSKSFTTLGFKKTNDRFVHYTLTSTPTGALTPPSDRRGKQPSVNKGPNEKIIQHIESFHLMISHYRREHAPNVRYLPGDINIALMHSDFLDKSPEFKGRVSYDLYDKEQHISFAQLGHEECEKCEQFTLHGHKQENLDPTCDICEQWNIHNELVTEARSAYKDFSERRCQMI</sequence>
<proteinExistence type="predicted"/>
<dbReference type="EMBL" id="JASPKY010000117">
    <property type="protein sequence ID" value="KAK9736201.1"/>
    <property type="molecule type" value="Genomic_DNA"/>
</dbReference>
<reference evidence="2 3" key="1">
    <citation type="journal article" date="2024" name="BMC Genomics">
        <title>De novo assembly and annotation of Popillia japonica's genome with initial clues to its potential as an invasive pest.</title>
        <authorList>
            <person name="Cucini C."/>
            <person name="Boschi S."/>
            <person name="Funari R."/>
            <person name="Cardaioli E."/>
            <person name="Iannotti N."/>
            <person name="Marturano G."/>
            <person name="Paoli F."/>
            <person name="Bruttini M."/>
            <person name="Carapelli A."/>
            <person name="Frati F."/>
            <person name="Nardi F."/>
        </authorList>
    </citation>
    <scope>NUCLEOTIDE SEQUENCE [LARGE SCALE GENOMIC DNA]</scope>
    <source>
        <strain evidence="2">DMR45628</strain>
    </source>
</reference>
<gene>
    <name evidence="2" type="ORF">QE152_g12718</name>
</gene>
<protein>
    <submittedName>
        <fullName evidence="2">Uncharacterized protein</fullName>
    </submittedName>
</protein>
<feature type="region of interest" description="Disordered" evidence="1">
    <location>
        <begin position="72"/>
        <end position="98"/>
    </location>
</feature>
<dbReference type="PANTHER" id="PTHR10773">
    <property type="entry name" value="DNA-DIRECTED RNA POLYMERASES I, II, AND III SUBUNIT RPABC2"/>
    <property type="match status" value="1"/>
</dbReference>
<dbReference type="AlphaFoldDB" id="A0AAW1LNV9"/>
<dbReference type="Proteomes" id="UP001458880">
    <property type="component" value="Unassembled WGS sequence"/>
</dbReference>
<organism evidence="2 3">
    <name type="scientific">Popillia japonica</name>
    <name type="common">Japanese beetle</name>
    <dbReference type="NCBI Taxonomy" id="7064"/>
    <lineage>
        <taxon>Eukaryota</taxon>
        <taxon>Metazoa</taxon>
        <taxon>Ecdysozoa</taxon>
        <taxon>Arthropoda</taxon>
        <taxon>Hexapoda</taxon>
        <taxon>Insecta</taxon>
        <taxon>Pterygota</taxon>
        <taxon>Neoptera</taxon>
        <taxon>Endopterygota</taxon>
        <taxon>Coleoptera</taxon>
        <taxon>Polyphaga</taxon>
        <taxon>Scarabaeiformia</taxon>
        <taxon>Scarabaeidae</taxon>
        <taxon>Rutelinae</taxon>
        <taxon>Popillia</taxon>
    </lineage>
</organism>
<keyword evidence="3" id="KW-1185">Reference proteome</keyword>
<accession>A0AAW1LNV9</accession>
<comment type="caution">
    <text evidence="2">The sequence shown here is derived from an EMBL/GenBank/DDBJ whole genome shotgun (WGS) entry which is preliminary data.</text>
</comment>
<evidence type="ECO:0000313" key="3">
    <source>
        <dbReference type="Proteomes" id="UP001458880"/>
    </source>
</evidence>
<evidence type="ECO:0000313" key="2">
    <source>
        <dbReference type="EMBL" id="KAK9736201.1"/>
    </source>
</evidence>